<evidence type="ECO:0000256" key="9">
    <source>
        <dbReference type="RuleBase" id="RU365015"/>
    </source>
</evidence>
<comment type="function">
    <text evidence="9">Enables the bacterium to metabolize sucrose as a sole carbon source.</text>
</comment>
<keyword evidence="9" id="KW-0119">Carbohydrate metabolism</keyword>
<comment type="catalytic activity">
    <reaction evidence="8">
        <text>Hydrolysis of terminal non-reducing beta-D-fructofuranoside residues in beta-D-fructofuranosides.</text>
        <dbReference type="EC" id="3.2.1.26"/>
    </reaction>
</comment>
<evidence type="ECO:0000259" key="11">
    <source>
        <dbReference type="Pfam" id="PF08244"/>
    </source>
</evidence>
<keyword evidence="9" id="KW-0963">Cytoplasm</keyword>
<keyword evidence="6 8" id="KW-0326">Glycosidase</keyword>
<dbReference type="InterPro" id="IPR013189">
    <property type="entry name" value="Glyco_hydro_32_C"/>
</dbReference>
<dbReference type="SUPFAM" id="SSF49899">
    <property type="entry name" value="Concanavalin A-like lectins/glucanases"/>
    <property type="match status" value="1"/>
</dbReference>
<dbReference type="CDD" id="cd08996">
    <property type="entry name" value="GH32_FFase"/>
    <property type="match status" value="1"/>
</dbReference>
<dbReference type="AlphaFoldDB" id="A0A1H7M808"/>
<evidence type="ECO:0000256" key="7">
    <source>
        <dbReference type="ARBA" id="ARBA00033367"/>
    </source>
</evidence>
<dbReference type="InterPro" id="IPR013148">
    <property type="entry name" value="Glyco_hydro_32_N"/>
</dbReference>
<dbReference type="EC" id="3.2.1.26" evidence="3 8"/>
<dbReference type="RefSeq" id="WP_074792316.1">
    <property type="nucleotide sequence ID" value="NZ_FNZX01000022.1"/>
</dbReference>
<keyword evidence="13" id="KW-1185">Reference proteome</keyword>
<dbReference type="UniPathway" id="UPA00238"/>
<dbReference type="InterPro" id="IPR001362">
    <property type="entry name" value="Glyco_hydro_32"/>
</dbReference>
<evidence type="ECO:0000313" key="12">
    <source>
        <dbReference type="EMBL" id="SEL07324.1"/>
    </source>
</evidence>
<proteinExistence type="inferred from homology"/>
<evidence type="ECO:0000256" key="5">
    <source>
        <dbReference type="ARBA" id="ARBA00022801"/>
    </source>
</evidence>
<evidence type="ECO:0000256" key="6">
    <source>
        <dbReference type="ARBA" id="ARBA00023295"/>
    </source>
</evidence>
<evidence type="ECO:0000313" key="13">
    <source>
        <dbReference type="Proteomes" id="UP000182321"/>
    </source>
</evidence>
<evidence type="ECO:0000256" key="4">
    <source>
        <dbReference type="ARBA" id="ARBA00019623"/>
    </source>
</evidence>
<feature type="domain" description="Glycosyl hydrolase family 32 C-terminal" evidence="11">
    <location>
        <begin position="340"/>
        <end position="483"/>
    </location>
</feature>
<dbReference type="EMBL" id="FNZX01000022">
    <property type="protein sequence ID" value="SEL07324.1"/>
    <property type="molecule type" value="Genomic_DNA"/>
</dbReference>
<dbReference type="InterPro" id="IPR051214">
    <property type="entry name" value="GH32_Enzymes"/>
</dbReference>
<dbReference type="InterPro" id="IPR006232">
    <property type="entry name" value="Suc6P_hydrolase"/>
</dbReference>
<dbReference type="Gene3D" id="2.60.120.560">
    <property type="entry name" value="Exo-inulinase, domain 1"/>
    <property type="match status" value="1"/>
</dbReference>
<keyword evidence="5 8" id="KW-0378">Hydrolase</keyword>
<dbReference type="Pfam" id="PF08244">
    <property type="entry name" value="Glyco_hydro_32C"/>
    <property type="match status" value="1"/>
</dbReference>
<evidence type="ECO:0000256" key="8">
    <source>
        <dbReference type="RuleBase" id="RU362110"/>
    </source>
</evidence>
<dbReference type="PANTHER" id="PTHR43101">
    <property type="entry name" value="BETA-FRUCTOSIDASE"/>
    <property type="match status" value="1"/>
</dbReference>
<dbReference type="Gene3D" id="2.115.10.20">
    <property type="entry name" value="Glycosyl hydrolase domain, family 43"/>
    <property type="match status" value="1"/>
</dbReference>
<dbReference type="Pfam" id="PF00251">
    <property type="entry name" value="Glyco_hydro_32N"/>
    <property type="match status" value="1"/>
</dbReference>
<name>A0A1H7M808_9FIRM</name>
<sequence>MNSKSLIKAREYELQEEAKVNVSDRAAFHLTPRVGWMNDPNGFSYYKGKYHLFYQYYPYDTSWGPMHWGHACTEDFIKWEYLPAALAPDQEYDDFGCWSGSAIELADGTHALMYTGVVEDPQTKEFTQTQCLAVGDGIDYIKFENNPVIDGSLLPEGGSRADFRDPKIWYDKDDQLYYLVVGNRTEDGSGAILLFQSPDVKQWEYVTTLDRSDNKYGKMWECPDFFSLDDTQVLLVSPQEMRAQKLEFHNGNNSICLLGSYNKKKHKFGRESVQSVDQGLDFYAPQTVETPDGRRILIGWMQSWESSRNQPHDNKFFGTMSIPRELSIKDGRLLQKPVKELEKYRDNRVSYQGVTFKEPMQLDGINGRILDMDICLQMPEATTNDVVTIAFAKDHENETIIQYFPHSGLLRFDRNNCGFNCDILNVRDVETTPYKLKLRILLDRYSSEIFLNEGERVLTSTFYTPIQATDITFQATSEAYMDITKWDLML</sequence>
<comment type="similarity">
    <text evidence="2 8">Belongs to the glycosyl hydrolase 32 family.</text>
</comment>
<organism evidence="12 13">
    <name type="scientific">Pseudobutyrivibrio ruminis</name>
    <dbReference type="NCBI Taxonomy" id="46206"/>
    <lineage>
        <taxon>Bacteria</taxon>
        <taxon>Bacillati</taxon>
        <taxon>Bacillota</taxon>
        <taxon>Clostridia</taxon>
        <taxon>Lachnospirales</taxon>
        <taxon>Lachnospiraceae</taxon>
        <taxon>Pseudobutyrivibrio</taxon>
    </lineage>
</organism>
<dbReference type="InterPro" id="IPR013320">
    <property type="entry name" value="ConA-like_dom_sf"/>
</dbReference>
<dbReference type="GO" id="GO:0004564">
    <property type="term" value="F:beta-fructofuranosidase activity"/>
    <property type="evidence" value="ECO:0007669"/>
    <property type="project" value="UniProtKB-EC"/>
</dbReference>
<dbReference type="InterPro" id="IPR018053">
    <property type="entry name" value="Glyco_hydro_32_AS"/>
</dbReference>
<evidence type="ECO:0000256" key="3">
    <source>
        <dbReference type="ARBA" id="ARBA00012758"/>
    </source>
</evidence>
<gene>
    <name evidence="12" type="ORF">SAMN02910377_02584</name>
</gene>
<evidence type="ECO:0000256" key="2">
    <source>
        <dbReference type="ARBA" id="ARBA00009902"/>
    </source>
</evidence>
<dbReference type="PROSITE" id="PS00609">
    <property type="entry name" value="GLYCOSYL_HYDROL_F32"/>
    <property type="match status" value="1"/>
</dbReference>
<feature type="domain" description="Glycosyl hydrolase family 32 N-terminal" evidence="10">
    <location>
        <begin position="29"/>
        <end position="337"/>
    </location>
</feature>
<dbReference type="SUPFAM" id="SSF75005">
    <property type="entry name" value="Arabinanase/levansucrase/invertase"/>
    <property type="match status" value="1"/>
</dbReference>
<dbReference type="Proteomes" id="UP000182321">
    <property type="component" value="Unassembled WGS sequence"/>
</dbReference>
<dbReference type="PANTHER" id="PTHR43101:SF1">
    <property type="entry name" value="BETA-FRUCTOSIDASE"/>
    <property type="match status" value="1"/>
</dbReference>
<accession>A0A1H7M808</accession>
<comment type="pathway">
    <text evidence="1 9">Glycan biosynthesis; sucrose metabolism.</text>
</comment>
<dbReference type="GO" id="GO:0005737">
    <property type="term" value="C:cytoplasm"/>
    <property type="evidence" value="ECO:0007669"/>
    <property type="project" value="UniProtKB-SubCell"/>
</dbReference>
<comment type="subcellular location">
    <subcellularLocation>
        <location evidence="9">Cytoplasm</location>
    </subcellularLocation>
</comment>
<evidence type="ECO:0000259" key="10">
    <source>
        <dbReference type="Pfam" id="PF00251"/>
    </source>
</evidence>
<dbReference type="SMART" id="SM00640">
    <property type="entry name" value="Glyco_32"/>
    <property type="match status" value="1"/>
</dbReference>
<protein>
    <recommendedName>
        <fullName evidence="4 8">Sucrose-6-phosphate hydrolase</fullName>
        <ecNumber evidence="3 8">3.2.1.26</ecNumber>
    </recommendedName>
    <alternativeName>
        <fullName evidence="7 9">Invertase</fullName>
    </alternativeName>
</protein>
<reference evidence="13" key="1">
    <citation type="submission" date="2016-10" db="EMBL/GenBank/DDBJ databases">
        <authorList>
            <person name="Varghese N."/>
        </authorList>
    </citation>
    <scope>NUCLEOTIDE SEQUENCE [LARGE SCALE GENOMIC DNA]</scope>
    <source>
        <strain evidence="13">ACV-9</strain>
    </source>
</reference>
<dbReference type="NCBIfam" id="TIGR01322">
    <property type="entry name" value="scrB_fam"/>
    <property type="match status" value="1"/>
</dbReference>
<dbReference type="InterPro" id="IPR023296">
    <property type="entry name" value="Glyco_hydro_beta-prop_sf"/>
</dbReference>
<dbReference type="GO" id="GO:0005985">
    <property type="term" value="P:sucrose metabolic process"/>
    <property type="evidence" value="ECO:0007669"/>
    <property type="project" value="UniProtKB-UniPathway"/>
</dbReference>
<evidence type="ECO:0000256" key="1">
    <source>
        <dbReference type="ARBA" id="ARBA00004914"/>
    </source>
</evidence>